<feature type="transmembrane region" description="Helical" evidence="1">
    <location>
        <begin position="145"/>
        <end position="166"/>
    </location>
</feature>
<keyword evidence="1" id="KW-0812">Transmembrane</keyword>
<keyword evidence="1" id="KW-0472">Membrane</keyword>
<evidence type="ECO:0000313" key="2">
    <source>
        <dbReference type="EMBL" id="KGN39795.1"/>
    </source>
</evidence>
<feature type="transmembrane region" description="Helical" evidence="1">
    <location>
        <begin position="82"/>
        <end position="107"/>
    </location>
</feature>
<comment type="caution">
    <text evidence="2">The sequence shown here is derived from an EMBL/GenBank/DDBJ whole genome shotgun (WGS) entry which is preliminary data.</text>
</comment>
<feature type="transmembrane region" description="Helical" evidence="1">
    <location>
        <begin position="21"/>
        <end position="39"/>
    </location>
</feature>
<dbReference type="Proteomes" id="UP000030013">
    <property type="component" value="Unassembled WGS sequence"/>
</dbReference>
<protein>
    <submittedName>
        <fullName evidence="2">Uncharacterized protein</fullName>
    </submittedName>
</protein>
<feature type="transmembrane region" description="Helical" evidence="1">
    <location>
        <begin position="51"/>
        <end position="70"/>
    </location>
</feature>
<name>A0A0A0JQN5_9MICO</name>
<dbReference type="RefSeq" id="WP_035940355.1">
    <property type="nucleotide sequence ID" value="NZ_AVPL01000071.1"/>
</dbReference>
<dbReference type="STRING" id="1385519.N801_09055"/>
<gene>
    <name evidence="2" type="ORF">N801_09055</name>
</gene>
<dbReference type="EMBL" id="AVPL01000071">
    <property type="protein sequence ID" value="KGN39795.1"/>
    <property type="molecule type" value="Genomic_DNA"/>
</dbReference>
<proteinExistence type="predicted"/>
<sequence>MTASPSGPRVLTAIRDEFSPWLLVITAVLAVASVLTTWSSMGDAEGDGPGLLVPIAAPAVVAAWACLELFWRDTVMPLPTRLFLACVSAPLPAALASALVVGGLSALPAAGRTVRAASEANGGFHYWWDDGVGAITGVWTFFGSWGIGGAAGLGVLLVVVLPILSWIRTDEVLDGTRVERHRQGRVIITGVYVALAAVVVGLCVTYLL</sequence>
<reference evidence="2 3" key="1">
    <citation type="submission" date="2013-08" db="EMBL/GenBank/DDBJ databases">
        <title>The genome sequence of Knoellia aerolata.</title>
        <authorList>
            <person name="Zhu W."/>
            <person name="Wang G."/>
        </authorList>
    </citation>
    <scope>NUCLEOTIDE SEQUENCE [LARGE SCALE GENOMIC DNA]</scope>
    <source>
        <strain evidence="2 3">DSM 18566</strain>
    </source>
</reference>
<dbReference type="AlphaFoldDB" id="A0A0A0JQN5"/>
<organism evidence="2 3">
    <name type="scientific">Knoellia aerolata DSM 18566</name>
    <dbReference type="NCBI Taxonomy" id="1385519"/>
    <lineage>
        <taxon>Bacteria</taxon>
        <taxon>Bacillati</taxon>
        <taxon>Actinomycetota</taxon>
        <taxon>Actinomycetes</taxon>
        <taxon>Micrococcales</taxon>
        <taxon>Intrasporangiaceae</taxon>
        <taxon>Knoellia</taxon>
    </lineage>
</organism>
<keyword evidence="1" id="KW-1133">Transmembrane helix</keyword>
<dbReference type="OrthoDB" id="5062633at2"/>
<keyword evidence="3" id="KW-1185">Reference proteome</keyword>
<evidence type="ECO:0000313" key="3">
    <source>
        <dbReference type="Proteomes" id="UP000030013"/>
    </source>
</evidence>
<feature type="transmembrane region" description="Helical" evidence="1">
    <location>
        <begin position="186"/>
        <end position="207"/>
    </location>
</feature>
<evidence type="ECO:0000256" key="1">
    <source>
        <dbReference type="SAM" id="Phobius"/>
    </source>
</evidence>
<accession>A0A0A0JQN5</accession>